<sequence>MRSTVIGLPPYHVFSSEKLEDTTNDFGAASLFCEQLYKGCIREGIAVKMRDQSKRPSIEDVPDPQVQQGWTNTGNHEASIHERSI</sequence>
<feature type="region of interest" description="Disordered" evidence="1">
    <location>
        <begin position="51"/>
        <end position="85"/>
    </location>
</feature>
<evidence type="ECO:0000256" key="1">
    <source>
        <dbReference type="SAM" id="MobiDB-lite"/>
    </source>
</evidence>
<protein>
    <submittedName>
        <fullName evidence="2">Uncharacterized protein</fullName>
    </submittedName>
</protein>
<evidence type="ECO:0000313" key="2">
    <source>
        <dbReference type="EMBL" id="KAH0939650.1"/>
    </source>
</evidence>
<dbReference type="EMBL" id="JAGKQM010000002">
    <property type="protein sequence ID" value="KAH0939650.1"/>
    <property type="molecule type" value="Genomic_DNA"/>
</dbReference>
<comment type="caution">
    <text evidence="2">The sequence shown here is derived from an EMBL/GenBank/DDBJ whole genome shotgun (WGS) entry which is preliminary data.</text>
</comment>
<keyword evidence="3" id="KW-1185">Reference proteome</keyword>
<organism evidence="2 3">
    <name type="scientific">Brassica napus</name>
    <name type="common">Rape</name>
    <dbReference type="NCBI Taxonomy" id="3708"/>
    <lineage>
        <taxon>Eukaryota</taxon>
        <taxon>Viridiplantae</taxon>
        <taxon>Streptophyta</taxon>
        <taxon>Embryophyta</taxon>
        <taxon>Tracheophyta</taxon>
        <taxon>Spermatophyta</taxon>
        <taxon>Magnoliopsida</taxon>
        <taxon>eudicotyledons</taxon>
        <taxon>Gunneridae</taxon>
        <taxon>Pentapetalae</taxon>
        <taxon>rosids</taxon>
        <taxon>malvids</taxon>
        <taxon>Brassicales</taxon>
        <taxon>Brassicaceae</taxon>
        <taxon>Brassiceae</taxon>
        <taxon>Brassica</taxon>
    </lineage>
</organism>
<proteinExistence type="predicted"/>
<evidence type="ECO:0000313" key="3">
    <source>
        <dbReference type="Proteomes" id="UP000824890"/>
    </source>
</evidence>
<dbReference type="Proteomes" id="UP000824890">
    <property type="component" value="Unassembled WGS sequence"/>
</dbReference>
<feature type="compositionally biased region" description="Polar residues" evidence="1">
    <location>
        <begin position="65"/>
        <end position="76"/>
    </location>
</feature>
<name>A0ABQ8EDB9_BRANA</name>
<gene>
    <name evidence="2" type="ORF">HID58_007111</name>
</gene>
<accession>A0ABQ8EDB9</accession>
<reference evidence="2 3" key="1">
    <citation type="submission" date="2021-05" db="EMBL/GenBank/DDBJ databases">
        <title>Genome Assembly of Synthetic Allotetraploid Brassica napus Reveals Homoeologous Exchanges between Subgenomes.</title>
        <authorList>
            <person name="Davis J.T."/>
        </authorList>
    </citation>
    <scope>NUCLEOTIDE SEQUENCE [LARGE SCALE GENOMIC DNA]</scope>
    <source>
        <strain evidence="3">cv. Da-Ae</strain>
        <tissue evidence="2">Seedling</tissue>
    </source>
</reference>